<dbReference type="Proteomes" id="UP000093898">
    <property type="component" value="Unassembled WGS sequence"/>
</dbReference>
<dbReference type="EMBL" id="LZLC01000237">
    <property type="protein sequence ID" value="OBJ36826.1"/>
    <property type="molecule type" value="Genomic_DNA"/>
</dbReference>
<evidence type="ECO:0000259" key="2">
    <source>
        <dbReference type="Pfam" id="PF11887"/>
    </source>
</evidence>
<name>A0A1A3GN56_MYCMU</name>
<accession>A0A1A3GN56</accession>
<dbReference type="PANTHER" id="PTHR33371">
    <property type="entry name" value="INTERMEMBRANE PHOSPHOLIPID TRANSPORT SYSTEM BINDING PROTEIN MLAD-RELATED"/>
    <property type="match status" value="1"/>
</dbReference>
<dbReference type="Pfam" id="PF02470">
    <property type="entry name" value="MlaD"/>
    <property type="match status" value="1"/>
</dbReference>
<evidence type="ECO:0000313" key="4">
    <source>
        <dbReference type="Proteomes" id="UP000093898"/>
    </source>
</evidence>
<gene>
    <name evidence="3" type="ORF">A5630_00270</name>
</gene>
<dbReference type="GO" id="GO:0005576">
    <property type="term" value="C:extracellular region"/>
    <property type="evidence" value="ECO:0007669"/>
    <property type="project" value="TreeGrafter"/>
</dbReference>
<protein>
    <submittedName>
        <fullName evidence="3">Mammalian cell entry protein</fullName>
    </submittedName>
</protein>
<dbReference type="RefSeq" id="WP_064985680.1">
    <property type="nucleotide sequence ID" value="NZ_LZLC01000237.1"/>
</dbReference>
<dbReference type="InterPro" id="IPR052336">
    <property type="entry name" value="MlaD_Phospholipid_Transporter"/>
</dbReference>
<dbReference type="InterPro" id="IPR003399">
    <property type="entry name" value="Mce/MlaD"/>
</dbReference>
<reference evidence="3 4" key="1">
    <citation type="submission" date="2016-06" db="EMBL/GenBank/DDBJ databases">
        <authorList>
            <person name="Kjaerup R.B."/>
            <person name="Dalgaard T.S."/>
            <person name="Juul-Madsen H.R."/>
        </authorList>
    </citation>
    <scope>NUCLEOTIDE SEQUENCE [LARGE SCALE GENOMIC DNA]</scope>
    <source>
        <strain evidence="3 4">1127319.6</strain>
    </source>
</reference>
<evidence type="ECO:0000313" key="3">
    <source>
        <dbReference type="EMBL" id="OBJ36826.1"/>
    </source>
</evidence>
<proteinExistence type="predicted"/>
<comment type="caution">
    <text evidence="3">The sequence shown here is derived from an EMBL/GenBank/DDBJ whole genome shotgun (WGS) entry which is preliminary data.</text>
</comment>
<sequence length="341" mass="35945">MAAGAKVTAFTVVMLLVAAALVVVFGQFRFGAGERYHAQFTDASRLTAGQDVRMAGLPVGKVDRVSLSADNTVDVLFSVDSRYRLYTSTRAVIRYLNLTGDRYLELAFAAGDLHALAAGATIPLSHTQPAVDLDALLGGLRPVLKGLDGDKVNAITAAVIDLLQGQGGAVSQLLSTTGNFAQNLSGRDQLIGDVVTNLNTVLGTVDSKSRQFGTSVDTLQQLLTGLARDRDSLAGAIAPLAASSAEMTQMLERGRRPVQGVLENVRPFAQRAYERKAEVNAAIEPLAESYLRLNSLGAYGAFFNIFFCSSRIKLSGPAGSDIIIPIGGAPDPSKGRCSENG</sequence>
<dbReference type="InterPro" id="IPR024516">
    <property type="entry name" value="Mce_C"/>
</dbReference>
<feature type="domain" description="Mce/MlaD" evidence="1">
    <location>
        <begin position="33"/>
        <end position="107"/>
    </location>
</feature>
<dbReference type="Pfam" id="PF11887">
    <property type="entry name" value="Mce4_CUP1"/>
    <property type="match status" value="1"/>
</dbReference>
<dbReference type="PANTHER" id="PTHR33371:SF17">
    <property type="entry name" value="MCE-FAMILY PROTEIN MCE1B"/>
    <property type="match status" value="1"/>
</dbReference>
<dbReference type="OrthoDB" id="338143at2"/>
<dbReference type="InterPro" id="IPR005693">
    <property type="entry name" value="Mce"/>
</dbReference>
<evidence type="ECO:0000259" key="1">
    <source>
        <dbReference type="Pfam" id="PF02470"/>
    </source>
</evidence>
<dbReference type="GO" id="GO:0051701">
    <property type="term" value="P:biological process involved in interaction with host"/>
    <property type="evidence" value="ECO:0007669"/>
    <property type="project" value="TreeGrafter"/>
</dbReference>
<organism evidence="3 4">
    <name type="scientific">Mycolicibacterium mucogenicum</name>
    <name type="common">Mycobacterium mucogenicum</name>
    <dbReference type="NCBI Taxonomy" id="56689"/>
    <lineage>
        <taxon>Bacteria</taxon>
        <taxon>Bacillati</taxon>
        <taxon>Actinomycetota</taxon>
        <taxon>Actinomycetes</taxon>
        <taxon>Mycobacteriales</taxon>
        <taxon>Mycobacteriaceae</taxon>
        <taxon>Mycolicibacterium</taxon>
    </lineage>
</organism>
<dbReference type="AlphaFoldDB" id="A0A1A3GN56"/>
<feature type="domain" description="Mammalian cell entry C-terminal" evidence="2">
    <location>
        <begin position="114"/>
        <end position="328"/>
    </location>
</feature>
<dbReference type="NCBIfam" id="TIGR00996">
    <property type="entry name" value="Mtu_fam_mce"/>
    <property type="match status" value="1"/>
</dbReference>
<dbReference type="STRING" id="56689.GCA_001291445_03599"/>